<dbReference type="CDD" id="cd06225">
    <property type="entry name" value="HAMP"/>
    <property type="match status" value="1"/>
</dbReference>
<dbReference type="AlphaFoldDB" id="A0A4R1RXT2"/>
<dbReference type="SMART" id="SM00387">
    <property type="entry name" value="HATPase_c"/>
    <property type="match status" value="1"/>
</dbReference>
<evidence type="ECO:0000256" key="7">
    <source>
        <dbReference type="ARBA" id="ARBA00022679"/>
    </source>
</evidence>
<dbReference type="SUPFAM" id="SSF158472">
    <property type="entry name" value="HAMP domain-like"/>
    <property type="match status" value="1"/>
</dbReference>
<dbReference type="SMART" id="SM00304">
    <property type="entry name" value="HAMP"/>
    <property type="match status" value="1"/>
</dbReference>
<dbReference type="SUPFAM" id="SSF55874">
    <property type="entry name" value="ATPase domain of HSP90 chaperone/DNA topoisomerase II/histidine kinase"/>
    <property type="match status" value="1"/>
</dbReference>
<evidence type="ECO:0000259" key="17">
    <source>
        <dbReference type="PROSITE" id="PS50112"/>
    </source>
</evidence>
<keyword evidence="9" id="KW-0547">Nucleotide-binding</keyword>
<comment type="caution">
    <text evidence="19">The sequence shown here is derived from an EMBL/GenBank/DDBJ whole genome shotgun (WGS) entry which is preliminary data.</text>
</comment>
<dbReference type="Gene3D" id="3.30.565.10">
    <property type="entry name" value="Histidine kinase-like ATPase, C-terminal domain"/>
    <property type="match status" value="1"/>
</dbReference>
<dbReference type="SMART" id="SM00091">
    <property type="entry name" value="PAS"/>
    <property type="match status" value="1"/>
</dbReference>
<dbReference type="Pfam" id="PF02518">
    <property type="entry name" value="HATPase_c"/>
    <property type="match status" value="1"/>
</dbReference>
<dbReference type="Pfam" id="PF00512">
    <property type="entry name" value="HisKA"/>
    <property type="match status" value="1"/>
</dbReference>
<dbReference type="EC" id="2.7.13.3" evidence="4"/>
<feature type="domain" description="HAMP" evidence="18">
    <location>
        <begin position="219"/>
        <end position="271"/>
    </location>
</feature>
<accession>A0A4R1RXT2</accession>
<evidence type="ECO:0000256" key="1">
    <source>
        <dbReference type="ARBA" id="ARBA00000085"/>
    </source>
</evidence>
<evidence type="ECO:0000259" key="16">
    <source>
        <dbReference type="PROSITE" id="PS50109"/>
    </source>
</evidence>
<dbReference type="InterPro" id="IPR005467">
    <property type="entry name" value="His_kinase_dom"/>
</dbReference>
<feature type="transmembrane region" description="Helical" evidence="15">
    <location>
        <begin position="195"/>
        <end position="215"/>
    </location>
</feature>
<dbReference type="Proteomes" id="UP000295008">
    <property type="component" value="Unassembled WGS sequence"/>
</dbReference>
<dbReference type="InterPro" id="IPR003660">
    <property type="entry name" value="HAMP_dom"/>
</dbReference>
<dbReference type="PROSITE" id="PS50885">
    <property type="entry name" value="HAMP"/>
    <property type="match status" value="1"/>
</dbReference>
<dbReference type="PANTHER" id="PTHR42878">
    <property type="entry name" value="TWO-COMPONENT HISTIDINE KINASE"/>
    <property type="match status" value="1"/>
</dbReference>
<evidence type="ECO:0000256" key="10">
    <source>
        <dbReference type="ARBA" id="ARBA00022777"/>
    </source>
</evidence>
<dbReference type="GO" id="GO:0000155">
    <property type="term" value="F:phosphorelay sensor kinase activity"/>
    <property type="evidence" value="ECO:0007669"/>
    <property type="project" value="InterPro"/>
</dbReference>
<keyword evidence="13" id="KW-0902">Two-component regulatory system</keyword>
<dbReference type="Pfam" id="PF00672">
    <property type="entry name" value="HAMP"/>
    <property type="match status" value="1"/>
</dbReference>
<dbReference type="InterPro" id="IPR003661">
    <property type="entry name" value="HisK_dim/P_dom"/>
</dbReference>
<dbReference type="PANTHER" id="PTHR42878:SF7">
    <property type="entry name" value="SENSOR HISTIDINE KINASE GLRK"/>
    <property type="match status" value="1"/>
</dbReference>
<evidence type="ECO:0000259" key="18">
    <source>
        <dbReference type="PROSITE" id="PS50885"/>
    </source>
</evidence>
<dbReference type="SUPFAM" id="SSF55785">
    <property type="entry name" value="PYP-like sensor domain (PAS domain)"/>
    <property type="match status" value="1"/>
</dbReference>
<dbReference type="PROSITE" id="PS50109">
    <property type="entry name" value="HIS_KIN"/>
    <property type="match status" value="1"/>
</dbReference>
<evidence type="ECO:0000256" key="5">
    <source>
        <dbReference type="ARBA" id="ARBA00022475"/>
    </source>
</evidence>
<comment type="subcellular location">
    <subcellularLocation>
        <location evidence="2">Cell membrane</location>
    </subcellularLocation>
    <subcellularLocation>
        <location evidence="3">Membrane raft</location>
        <topology evidence="3">Multi-pass membrane protein</topology>
    </subcellularLocation>
</comment>
<dbReference type="InterPro" id="IPR000014">
    <property type="entry name" value="PAS"/>
</dbReference>
<dbReference type="InterPro" id="IPR004358">
    <property type="entry name" value="Sig_transdc_His_kin-like_C"/>
</dbReference>
<name>A0A4R1RXT2_HYDET</name>
<dbReference type="CDD" id="cd00082">
    <property type="entry name" value="HisKA"/>
    <property type="match status" value="1"/>
</dbReference>
<evidence type="ECO:0000313" key="19">
    <source>
        <dbReference type="EMBL" id="TCL71558.1"/>
    </source>
</evidence>
<dbReference type="FunFam" id="3.30.565.10:FF:000023">
    <property type="entry name" value="PAS domain-containing sensor histidine kinase"/>
    <property type="match status" value="1"/>
</dbReference>
<keyword evidence="5" id="KW-1003">Cell membrane</keyword>
<keyword evidence="7" id="KW-0808">Transferase</keyword>
<dbReference type="GO" id="GO:0007234">
    <property type="term" value="P:osmosensory signaling via phosphorelay pathway"/>
    <property type="evidence" value="ECO:0007669"/>
    <property type="project" value="TreeGrafter"/>
</dbReference>
<dbReference type="SUPFAM" id="SSF47384">
    <property type="entry name" value="Homodimeric domain of signal transducing histidine kinase"/>
    <property type="match status" value="1"/>
</dbReference>
<keyword evidence="6" id="KW-0597">Phosphoprotein</keyword>
<keyword evidence="12 15" id="KW-1133">Transmembrane helix</keyword>
<evidence type="ECO:0000256" key="8">
    <source>
        <dbReference type="ARBA" id="ARBA00022692"/>
    </source>
</evidence>
<evidence type="ECO:0000256" key="14">
    <source>
        <dbReference type="ARBA" id="ARBA00023136"/>
    </source>
</evidence>
<gene>
    <name evidence="19" type="ORF">EDC14_100720</name>
</gene>
<sequence length="636" mass="70756">MSRLRPDKWFSFPIGAISLRWKILSGYLVIAGLLLITGGWAIYNFIKLNQAIKDIMVASYRSVVASQNMVEALEKQDRAALLLLFGESRDSLKTFLANQQDFSKWYTIAEGNITYRGEPESLARIKNGYSAYLRLFEDFKALYRAGDPAAARRFYLTRLMPRYQQVKRAIHQLLDINQNHMVTADERAKKDAQKAIYSTTLVSILALVLALIFGYKIAAIIIKPTLRLTEGAKRIGEGQLDERIAVETRDEIGRLAEEFNRMTARLKEYDQNNIDRLITERRRADAIVRSIPDPLIVVDAGYRIIALNSAAEKVFGVQEKQVKNAHILEVINHKAIFGILKECAVNRLPVKASGMEAAWTLQVGDALRYYLLEATPVEDKEGNLLGMVVFMGDVTHLKEVDQIKSDFVSAASHEFRTPLTSIAMSAGLLLNRTVGEVNGRQEQLLQVIREDCNRLTHLVSELLDLSRMESGKLELAKEPSRLADIVAASLRPLQGQLAERGIALELDPELQDLPSIMADASRIAWVFNNLVSNALRYTAKGGKIGIKARVEGSWVRVAVSDTGVGIAKENLTRIFEKFVQVQNKNETPVGGAGLGLALSKEIVEKHGGKIWAESELGKGSAFYFTIPVAEGQGTNS</sequence>
<dbReference type="PRINTS" id="PR00344">
    <property type="entry name" value="BCTRLSENSOR"/>
</dbReference>
<dbReference type="InterPro" id="IPR036097">
    <property type="entry name" value="HisK_dim/P_sf"/>
</dbReference>
<feature type="domain" description="PAS" evidence="17">
    <location>
        <begin position="280"/>
        <end position="322"/>
    </location>
</feature>
<dbReference type="GO" id="GO:0005524">
    <property type="term" value="F:ATP binding"/>
    <property type="evidence" value="ECO:0007669"/>
    <property type="project" value="UniProtKB-KW"/>
</dbReference>
<evidence type="ECO:0000256" key="15">
    <source>
        <dbReference type="SAM" id="Phobius"/>
    </source>
</evidence>
<dbReference type="OrthoDB" id="9813151at2"/>
<dbReference type="FunFam" id="1.10.287.130:FF:000001">
    <property type="entry name" value="Two-component sensor histidine kinase"/>
    <property type="match status" value="1"/>
</dbReference>
<dbReference type="InterPro" id="IPR036890">
    <property type="entry name" value="HATPase_C_sf"/>
</dbReference>
<keyword evidence="10" id="KW-0418">Kinase</keyword>
<dbReference type="InterPro" id="IPR035965">
    <property type="entry name" value="PAS-like_dom_sf"/>
</dbReference>
<feature type="domain" description="Histidine kinase" evidence="16">
    <location>
        <begin position="410"/>
        <end position="630"/>
    </location>
</feature>
<comment type="catalytic activity">
    <reaction evidence="1">
        <text>ATP + protein L-histidine = ADP + protein N-phospho-L-histidine.</text>
        <dbReference type="EC" id="2.7.13.3"/>
    </reaction>
</comment>
<dbReference type="GO" id="GO:0045121">
    <property type="term" value="C:membrane raft"/>
    <property type="evidence" value="ECO:0007669"/>
    <property type="project" value="UniProtKB-SubCell"/>
</dbReference>
<evidence type="ECO:0000256" key="13">
    <source>
        <dbReference type="ARBA" id="ARBA00023012"/>
    </source>
</evidence>
<proteinExistence type="predicted"/>
<keyword evidence="11" id="KW-0067">ATP-binding</keyword>
<dbReference type="Gene3D" id="6.10.340.10">
    <property type="match status" value="1"/>
</dbReference>
<dbReference type="GO" id="GO:0030295">
    <property type="term" value="F:protein kinase activator activity"/>
    <property type="evidence" value="ECO:0007669"/>
    <property type="project" value="TreeGrafter"/>
</dbReference>
<dbReference type="GO" id="GO:0006355">
    <property type="term" value="P:regulation of DNA-templated transcription"/>
    <property type="evidence" value="ECO:0007669"/>
    <property type="project" value="InterPro"/>
</dbReference>
<dbReference type="InterPro" id="IPR013767">
    <property type="entry name" value="PAS_fold"/>
</dbReference>
<feature type="transmembrane region" description="Helical" evidence="15">
    <location>
        <begin position="27"/>
        <end position="46"/>
    </location>
</feature>
<evidence type="ECO:0000313" key="20">
    <source>
        <dbReference type="Proteomes" id="UP000295008"/>
    </source>
</evidence>
<dbReference type="Pfam" id="PF00989">
    <property type="entry name" value="PAS"/>
    <property type="match status" value="1"/>
</dbReference>
<dbReference type="NCBIfam" id="TIGR00229">
    <property type="entry name" value="sensory_box"/>
    <property type="match status" value="1"/>
</dbReference>
<evidence type="ECO:0000256" key="3">
    <source>
        <dbReference type="ARBA" id="ARBA00004314"/>
    </source>
</evidence>
<dbReference type="InterPro" id="IPR050351">
    <property type="entry name" value="BphY/WalK/GraS-like"/>
</dbReference>
<dbReference type="Gene3D" id="1.10.287.130">
    <property type="match status" value="1"/>
</dbReference>
<dbReference type="EMBL" id="SLUN01000007">
    <property type="protein sequence ID" value="TCL71558.1"/>
    <property type="molecule type" value="Genomic_DNA"/>
</dbReference>
<protein>
    <recommendedName>
        <fullName evidence="4">histidine kinase</fullName>
        <ecNumber evidence="4">2.7.13.3</ecNumber>
    </recommendedName>
</protein>
<organism evidence="19 20">
    <name type="scientific">Hydrogenispora ethanolica</name>
    <dbReference type="NCBI Taxonomy" id="1082276"/>
    <lineage>
        <taxon>Bacteria</taxon>
        <taxon>Bacillati</taxon>
        <taxon>Bacillota</taxon>
        <taxon>Hydrogenispora</taxon>
    </lineage>
</organism>
<dbReference type="GO" id="GO:0005886">
    <property type="term" value="C:plasma membrane"/>
    <property type="evidence" value="ECO:0007669"/>
    <property type="project" value="UniProtKB-SubCell"/>
</dbReference>
<dbReference type="RefSeq" id="WP_132013707.1">
    <property type="nucleotide sequence ID" value="NZ_SLUN01000007.1"/>
</dbReference>
<dbReference type="CDD" id="cd00130">
    <property type="entry name" value="PAS"/>
    <property type="match status" value="1"/>
</dbReference>
<dbReference type="SMART" id="SM00388">
    <property type="entry name" value="HisKA"/>
    <property type="match status" value="1"/>
</dbReference>
<evidence type="ECO:0000256" key="9">
    <source>
        <dbReference type="ARBA" id="ARBA00022741"/>
    </source>
</evidence>
<evidence type="ECO:0000256" key="2">
    <source>
        <dbReference type="ARBA" id="ARBA00004236"/>
    </source>
</evidence>
<reference evidence="19 20" key="1">
    <citation type="submission" date="2019-03" db="EMBL/GenBank/DDBJ databases">
        <title>Genomic Encyclopedia of Type Strains, Phase IV (KMG-IV): sequencing the most valuable type-strain genomes for metagenomic binning, comparative biology and taxonomic classification.</title>
        <authorList>
            <person name="Goeker M."/>
        </authorList>
    </citation>
    <scope>NUCLEOTIDE SEQUENCE [LARGE SCALE GENOMIC DNA]</scope>
    <source>
        <strain evidence="19 20">LX-B</strain>
    </source>
</reference>
<dbReference type="GO" id="GO:0000156">
    <property type="term" value="F:phosphorelay response regulator activity"/>
    <property type="evidence" value="ECO:0007669"/>
    <property type="project" value="TreeGrafter"/>
</dbReference>
<dbReference type="InterPro" id="IPR003594">
    <property type="entry name" value="HATPase_dom"/>
</dbReference>
<keyword evidence="8 15" id="KW-0812">Transmembrane</keyword>
<keyword evidence="14 15" id="KW-0472">Membrane</keyword>
<evidence type="ECO:0000256" key="6">
    <source>
        <dbReference type="ARBA" id="ARBA00022553"/>
    </source>
</evidence>
<evidence type="ECO:0000256" key="4">
    <source>
        <dbReference type="ARBA" id="ARBA00012438"/>
    </source>
</evidence>
<evidence type="ECO:0000256" key="11">
    <source>
        <dbReference type="ARBA" id="ARBA00022840"/>
    </source>
</evidence>
<dbReference type="CDD" id="cd16922">
    <property type="entry name" value="HATPase_EvgS-ArcB-TorS-like"/>
    <property type="match status" value="1"/>
</dbReference>
<keyword evidence="20" id="KW-1185">Reference proteome</keyword>
<dbReference type="PROSITE" id="PS50112">
    <property type="entry name" value="PAS"/>
    <property type="match status" value="1"/>
</dbReference>
<dbReference type="Gene3D" id="3.30.450.20">
    <property type="entry name" value="PAS domain"/>
    <property type="match status" value="1"/>
</dbReference>
<evidence type="ECO:0000256" key="12">
    <source>
        <dbReference type="ARBA" id="ARBA00022989"/>
    </source>
</evidence>